<dbReference type="EC" id="2.1.1.80" evidence="4"/>
<name>A0A3L7JB04_9HYPH</name>
<dbReference type="Gene3D" id="3.30.565.10">
    <property type="entry name" value="Histidine kinase-like ATPase, C-terminal domain"/>
    <property type="match status" value="1"/>
</dbReference>
<organism evidence="20 21">
    <name type="scientific">Notoacmeibacter ruber</name>
    <dbReference type="NCBI Taxonomy" id="2670375"/>
    <lineage>
        <taxon>Bacteria</taxon>
        <taxon>Pseudomonadati</taxon>
        <taxon>Pseudomonadota</taxon>
        <taxon>Alphaproteobacteria</taxon>
        <taxon>Hyphomicrobiales</taxon>
        <taxon>Notoacmeibacteraceae</taxon>
        <taxon>Notoacmeibacter</taxon>
    </lineage>
</organism>
<sequence length="1459" mass="163591">MTEFNYPVVAVGASAGGIEALKAFVSAIPAETKAAFVILQHLAPDHDSQLTNILARSAALPALEAEKDMPLQKGHIYVLPPDRYLRIVDHGLFTEPPTEPRGLRMPIDHFMRSLAETVGPNAIGVVLSGTGTDGSLGLRAIKGAGGLTFVQSPETALYDGMPKAAIQIGAADRIGSIEEICEGLRSHTDRTAEPEDGEFSRKQINGIITFLKARTGHDFGAYKIGTLDRRIRRRMSLLRFESVRQYNDYIRSTPNEARQLFDDLLINVTCFFRDEEVWNPLVEKVLDKFLSEEHRTPIRIWVPACSTGEEAYSLAILLEERRRALKVDVEYQIFASDLDAEAVSFGREALYPASIESDVSAERLERFFRQEASSYRLDKRIREKVVFATQNLLGDPPFSRLDLISCRNLLIYLDPSYQARLIDVFHFALKENGFLFLGTSESPGSRSDKFRSIDSKAHIWQRLPGQSLNSLQLSGGSARSEFANNGRAPRPARSRSNDLGNLVRQAILERFGPAAVAISTEGQISYYHGPIRRFIETPEGEPTSNLFELLAPPLRVRVREALRKLEAGEVPARAEGVLKLDGQDRLLKIECGRLAIENDPLILVTFEDTALPTDQPDRKRGEDDEGYIHRLENELEVVREDLQTTVEELETSNEELKASNEEAMAANEELQSTNEELETSREELQSLNEELITLNNQLEDKISEVEKATDDMRNLLTSTRLPVLFLDSNLTISGFTQSMRSVMELREGDKGRPMTELAMKVDDSQLINDCRAVLDKLEPIETQVESSDGLIYLRRIQPYRTSEERISGVVITYTEVTRQATMAKRLASRERQQSVIASISRSGLGARDEGEFLNHVCASLRVALDCDYTKILALDTERNLFELRAGAGWKPGLVGSATVESGFKSQAGYTMQQDEPVLIEDFEEEKRFDPPPLLVDHAVRSGISTTISIHGKVWGVIGIHDREPHAFTEDDLAILAAASNIVAATVMQITRERHLARERLMLELAIRSADLGVWRYDPENDHFRGDERTERMFGTDDSKSPPKLTAFLDQIAVENRDRVSEALRNTIEKGEPFDEEFMLRRENEEIWLLCRGERMQQGDETVILGIHQDVTERRQNEEQTLFMMRELDHRVKNLLSIILSIAKVTARGANDTDQFVSDFTQRLNAMARTHSLLAESRWQGAEMRSLLREELSQFGREGRIEIHGPRLAMSPSASQAMSMAIHELATNAAKYGSLHSAEGTLHIEWQLVEREDEERLAIRWEERGGQPAKEPEREGFGTTVLKRILLSQLKAEVDLDYAEEGLTALIEMPTTHIRPSQGPDIQSTDSEMEISPDILKGKRVLVLDDEWLIAEQHAEALSSAGAVIVGPFTMLKEADIAGRMEDIDLAVLDYNIDGEPSTRLIRDLNKAGIPTLMVTAYGSSLELEDDVKIEAVLNKPVSSIAIINRVAKSLQKQEELSHA</sequence>
<dbReference type="SMART" id="SM00911">
    <property type="entry name" value="HWE_HK"/>
    <property type="match status" value="1"/>
</dbReference>
<dbReference type="Pfam" id="PF03705">
    <property type="entry name" value="CheR_N"/>
    <property type="match status" value="1"/>
</dbReference>
<proteinExistence type="predicted"/>
<dbReference type="Gene3D" id="3.30.450.40">
    <property type="match status" value="1"/>
</dbReference>
<dbReference type="EMBL" id="RCWN01000001">
    <property type="protein sequence ID" value="RLQ87928.1"/>
    <property type="molecule type" value="Genomic_DNA"/>
</dbReference>
<dbReference type="PANTHER" id="PTHR24422">
    <property type="entry name" value="CHEMOTAXIS PROTEIN METHYLTRANSFERASE"/>
    <property type="match status" value="1"/>
</dbReference>
<dbReference type="InterPro" id="IPR022641">
    <property type="entry name" value="CheR_N"/>
</dbReference>
<dbReference type="InterPro" id="IPR011102">
    <property type="entry name" value="Sig_transdc_His_kinase_HWE"/>
</dbReference>
<evidence type="ECO:0000256" key="1">
    <source>
        <dbReference type="ARBA" id="ARBA00000085"/>
    </source>
</evidence>
<dbReference type="InterPro" id="IPR013655">
    <property type="entry name" value="PAS_fold_3"/>
</dbReference>
<dbReference type="InterPro" id="IPR036804">
    <property type="entry name" value="CheR_N_sf"/>
</dbReference>
<evidence type="ECO:0000256" key="3">
    <source>
        <dbReference type="ARBA" id="ARBA00012438"/>
    </source>
</evidence>
<dbReference type="InterPro" id="IPR036890">
    <property type="entry name" value="HATPase_C_sf"/>
</dbReference>
<evidence type="ECO:0000256" key="7">
    <source>
        <dbReference type="ARBA" id="ARBA00022553"/>
    </source>
</evidence>
<dbReference type="GO" id="GO:0008983">
    <property type="term" value="F:protein-glutamate O-methyltransferase activity"/>
    <property type="evidence" value="ECO:0007669"/>
    <property type="project" value="UniProtKB-EC"/>
</dbReference>
<dbReference type="PROSITE" id="PS50110">
    <property type="entry name" value="RESPONSE_REGULATORY"/>
    <property type="match status" value="1"/>
</dbReference>
<comment type="caution">
    <text evidence="20">The sequence shown here is derived from an EMBL/GenBank/DDBJ whole genome shotgun (WGS) entry which is preliminary data.</text>
</comment>
<feature type="coiled-coil region" evidence="16">
    <location>
        <begin position="628"/>
        <end position="715"/>
    </location>
</feature>
<dbReference type="InterPro" id="IPR029016">
    <property type="entry name" value="GAF-like_dom_sf"/>
</dbReference>
<dbReference type="Pfam" id="PF01590">
    <property type="entry name" value="GAF"/>
    <property type="match status" value="1"/>
</dbReference>
<dbReference type="InterPro" id="IPR011006">
    <property type="entry name" value="CheY-like_superfamily"/>
</dbReference>
<dbReference type="SUPFAM" id="SSF55785">
    <property type="entry name" value="PYP-like sensor domain (PAS domain)"/>
    <property type="match status" value="1"/>
</dbReference>
<dbReference type="PRINTS" id="PR00996">
    <property type="entry name" value="CHERMTFRASE"/>
</dbReference>
<feature type="active site" evidence="14">
    <location>
        <position position="133"/>
    </location>
</feature>
<evidence type="ECO:0000256" key="5">
    <source>
        <dbReference type="ARBA" id="ARBA00021740"/>
    </source>
</evidence>
<keyword evidence="16" id="KW-0175">Coiled coil</keyword>
<evidence type="ECO:0000256" key="11">
    <source>
        <dbReference type="ARBA" id="ARBA00022741"/>
    </source>
</evidence>
<accession>A0A3L7JB04</accession>
<reference evidence="20 21" key="1">
    <citation type="submission" date="2018-10" db="EMBL/GenBank/DDBJ databases">
        <title>Notoacmeibacter sp. M2BS9Y-3-1, whole genome shotgun sequence.</title>
        <authorList>
            <person name="Tuo L."/>
        </authorList>
    </citation>
    <scope>NUCLEOTIDE SEQUENCE [LARGE SCALE GENOMIC DNA]</scope>
    <source>
        <strain evidence="20 21">M2BS9Y-3-1</strain>
    </source>
</reference>
<dbReference type="Pfam" id="PF01339">
    <property type="entry name" value="CheB_methylest"/>
    <property type="match status" value="1"/>
</dbReference>
<dbReference type="SUPFAM" id="SSF47757">
    <property type="entry name" value="Chemotaxis receptor methyltransferase CheR, N-terminal domain"/>
    <property type="match status" value="1"/>
</dbReference>
<feature type="active site" evidence="14">
    <location>
        <position position="14"/>
    </location>
</feature>
<dbReference type="Gene3D" id="3.40.50.2300">
    <property type="match status" value="1"/>
</dbReference>
<evidence type="ECO:0000256" key="4">
    <source>
        <dbReference type="ARBA" id="ARBA00012534"/>
    </source>
</evidence>
<evidence type="ECO:0000256" key="2">
    <source>
        <dbReference type="ARBA" id="ARBA00001541"/>
    </source>
</evidence>
<dbReference type="Proteomes" id="UP000281094">
    <property type="component" value="Unassembled WGS sequence"/>
</dbReference>
<evidence type="ECO:0000256" key="9">
    <source>
        <dbReference type="ARBA" id="ARBA00022679"/>
    </source>
</evidence>
<keyword evidence="21" id="KW-1185">Reference proteome</keyword>
<dbReference type="Gene3D" id="3.40.50.150">
    <property type="entry name" value="Vaccinia Virus protein VP39"/>
    <property type="match status" value="1"/>
</dbReference>
<dbReference type="Pfam" id="PF13596">
    <property type="entry name" value="PAS_10"/>
    <property type="match status" value="1"/>
</dbReference>
<feature type="modified residue" description="4-aspartylphosphate" evidence="15">
    <location>
        <position position="1389"/>
    </location>
</feature>
<feature type="domain" description="CheR-type methyltransferase" evidence="19">
    <location>
        <begin position="200"/>
        <end position="442"/>
    </location>
</feature>
<dbReference type="Gene3D" id="3.40.50.180">
    <property type="entry name" value="Methylesterase CheB, C-terminal domain"/>
    <property type="match status" value="1"/>
</dbReference>
<evidence type="ECO:0000313" key="20">
    <source>
        <dbReference type="EMBL" id="RLQ87928.1"/>
    </source>
</evidence>
<dbReference type="SUPFAM" id="SSF53335">
    <property type="entry name" value="S-adenosyl-L-methionine-dependent methyltransferases"/>
    <property type="match status" value="1"/>
</dbReference>
<dbReference type="SMART" id="SM00138">
    <property type="entry name" value="MeTrc"/>
    <property type="match status" value="1"/>
</dbReference>
<evidence type="ECO:0000256" key="13">
    <source>
        <dbReference type="ARBA" id="ARBA00022840"/>
    </source>
</evidence>
<dbReference type="InterPro" id="IPR000673">
    <property type="entry name" value="Sig_transdc_resp-reg_Me-estase"/>
</dbReference>
<keyword evidence="6 14" id="KW-0145">Chemotaxis</keyword>
<dbReference type="InterPro" id="IPR022642">
    <property type="entry name" value="CheR_C"/>
</dbReference>
<dbReference type="InterPro" id="IPR029063">
    <property type="entry name" value="SAM-dependent_MTases_sf"/>
</dbReference>
<keyword evidence="12" id="KW-0418">Kinase</keyword>
<comment type="catalytic activity">
    <reaction evidence="1">
        <text>ATP + protein L-histidine = ADP + protein N-phospho-L-histidine.</text>
        <dbReference type="EC" id="2.7.13.3"/>
    </reaction>
</comment>
<dbReference type="SUPFAM" id="SSF52738">
    <property type="entry name" value="Methylesterase CheB, C-terminal domain"/>
    <property type="match status" value="1"/>
</dbReference>
<keyword evidence="11" id="KW-0547">Nucleotide-binding</keyword>
<evidence type="ECO:0000256" key="6">
    <source>
        <dbReference type="ARBA" id="ARBA00022500"/>
    </source>
</evidence>
<dbReference type="InterPro" id="IPR035965">
    <property type="entry name" value="PAS-like_dom_sf"/>
</dbReference>
<keyword evidence="14" id="KW-0378">Hydrolase</keyword>
<evidence type="ECO:0000259" key="17">
    <source>
        <dbReference type="PROSITE" id="PS50110"/>
    </source>
</evidence>
<keyword evidence="13" id="KW-0067">ATP-binding</keyword>
<dbReference type="SMART" id="SM00065">
    <property type="entry name" value="GAF"/>
    <property type="match status" value="1"/>
</dbReference>
<dbReference type="PROSITE" id="PS50123">
    <property type="entry name" value="CHER"/>
    <property type="match status" value="1"/>
</dbReference>
<evidence type="ECO:0000256" key="8">
    <source>
        <dbReference type="ARBA" id="ARBA00022603"/>
    </source>
</evidence>
<dbReference type="SUPFAM" id="SSF55781">
    <property type="entry name" value="GAF domain-like"/>
    <property type="match status" value="1"/>
</dbReference>
<dbReference type="Pfam" id="PF08447">
    <property type="entry name" value="PAS_3"/>
    <property type="match status" value="1"/>
</dbReference>
<evidence type="ECO:0000259" key="19">
    <source>
        <dbReference type="PROSITE" id="PS50123"/>
    </source>
</evidence>
<dbReference type="GO" id="GO:0032259">
    <property type="term" value="P:methylation"/>
    <property type="evidence" value="ECO:0007669"/>
    <property type="project" value="UniProtKB-KW"/>
</dbReference>
<gene>
    <name evidence="20" type="ORF">D8780_06615</name>
</gene>
<dbReference type="InterPro" id="IPR003018">
    <property type="entry name" value="GAF"/>
</dbReference>
<dbReference type="InterPro" id="IPR050903">
    <property type="entry name" value="Bact_Chemotaxis_MeTrfase"/>
</dbReference>
<dbReference type="Gene3D" id="3.30.450.20">
    <property type="entry name" value="PAS domain"/>
    <property type="match status" value="2"/>
</dbReference>
<feature type="active site" evidence="14">
    <location>
        <position position="41"/>
    </location>
</feature>
<dbReference type="PANTHER" id="PTHR24422:SF27">
    <property type="entry name" value="PROTEIN-GLUTAMATE O-METHYLTRANSFERASE"/>
    <property type="match status" value="1"/>
</dbReference>
<evidence type="ECO:0000256" key="14">
    <source>
        <dbReference type="PROSITE-ProRule" id="PRU00050"/>
    </source>
</evidence>
<evidence type="ECO:0000256" key="10">
    <source>
        <dbReference type="ARBA" id="ARBA00022691"/>
    </source>
</evidence>
<evidence type="ECO:0000256" key="16">
    <source>
        <dbReference type="SAM" id="Coils"/>
    </source>
</evidence>
<evidence type="ECO:0000313" key="21">
    <source>
        <dbReference type="Proteomes" id="UP000281094"/>
    </source>
</evidence>
<dbReference type="InterPro" id="IPR000014">
    <property type="entry name" value="PAS"/>
</dbReference>
<dbReference type="GO" id="GO:0005737">
    <property type="term" value="C:cytoplasm"/>
    <property type="evidence" value="ECO:0007669"/>
    <property type="project" value="InterPro"/>
</dbReference>
<dbReference type="Pfam" id="PF07536">
    <property type="entry name" value="HWE_HK"/>
    <property type="match status" value="1"/>
</dbReference>
<feature type="domain" description="Response regulatory" evidence="17">
    <location>
        <begin position="1339"/>
        <end position="1450"/>
    </location>
</feature>
<dbReference type="CDD" id="cd16434">
    <property type="entry name" value="CheB-CheR_fusion"/>
    <property type="match status" value="1"/>
</dbReference>
<dbReference type="GO" id="GO:0006935">
    <property type="term" value="P:chemotaxis"/>
    <property type="evidence" value="ECO:0007669"/>
    <property type="project" value="UniProtKB-UniRule"/>
</dbReference>
<protein>
    <recommendedName>
        <fullName evidence="5">Blue-light-activated histidine kinase</fullName>
        <ecNumber evidence="4">2.1.1.80</ecNumber>
        <ecNumber evidence="3">2.7.13.3</ecNumber>
    </recommendedName>
</protein>
<dbReference type="NCBIfam" id="TIGR00229">
    <property type="entry name" value="sensory_box"/>
    <property type="match status" value="1"/>
</dbReference>
<dbReference type="GO" id="GO:0005524">
    <property type="term" value="F:ATP binding"/>
    <property type="evidence" value="ECO:0007669"/>
    <property type="project" value="UniProtKB-KW"/>
</dbReference>
<dbReference type="PROSITE" id="PS50122">
    <property type="entry name" value="CHEB"/>
    <property type="match status" value="1"/>
</dbReference>
<dbReference type="Pfam" id="PF01739">
    <property type="entry name" value="CheR"/>
    <property type="match status" value="1"/>
</dbReference>
<dbReference type="EC" id="2.7.13.3" evidence="3"/>
<dbReference type="GO" id="GO:0000156">
    <property type="term" value="F:phosphorelay response regulator activity"/>
    <property type="evidence" value="ECO:0007669"/>
    <property type="project" value="InterPro"/>
</dbReference>
<dbReference type="InterPro" id="IPR001789">
    <property type="entry name" value="Sig_transdc_resp-reg_receiver"/>
</dbReference>
<keyword evidence="10" id="KW-0949">S-adenosyl-L-methionine</keyword>
<evidence type="ECO:0000256" key="12">
    <source>
        <dbReference type="ARBA" id="ARBA00022777"/>
    </source>
</evidence>
<dbReference type="Gene3D" id="1.10.155.10">
    <property type="entry name" value="Chemotaxis receptor methyltransferase CheR, N-terminal domain"/>
    <property type="match status" value="1"/>
</dbReference>
<dbReference type="SUPFAM" id="SSF52172">
    <property type="entry name" value="CheY-like"/>
    <property type="match status" value="1"/>
</dbReference>
<evidence type="ECO:0000259" key="18">
    <source>
        <dbReference type="PROSITE" id="PS50122"/>
    </source>
</evidence>
<keyword evidence="7 15" id="KW-0597">Phosphoprotein</keyword>
<evidence type="ECO:0000256" key="15">
    <source>
        <dbReference type="PROSITE-ProRule" id="PRU00169"/>
    </source>
</evidence>
<dbReference type="SMART" id="SM00448">
    <property type="entry name" value="REC"/>
    <property type="match status" value="1"/>
</dbReference>
<comment type="catalytic activity">
    <reaction evidence="2">
        <text>L-glutamyl-[protein] + S-adenosyl-L-methionine = [protein]-L-glutamate 5-O-methyl ester + S-adenosyl-L-homocysteine</text>
        <dbReference type="Rhea" id="RHEA:24452"/>
        <dbReference type="Rhea" id="RHEA-COMP:10208"/>
        <dbReference type="Rhea" id="RHEA-COMP:10311"/>
        <dbReference type="ChEBI" id="CHEBI:29973"/>
        <dbReference type="ChEBI" id="CHEBI:57856"/>
        <dbReference type="ChEBI" id="CHEBI:59789"/>
        <dbReference type="ChEBI" id="CHEBI:82795"/>
        <dbReference type="EC" id="2.1.1.80"/>
    </reaction>
</comment>
<dbReference type="GO" id="GO:0008984">
    <property type="term" value="F:protein-glutamate methylesterase activity"/>
    <property type="evidence" value="ECO:0007669"/>
    <property type="project" value="InterPro"/>
</dbReference>
<dbReference type="InterPro" id="IPR035909">
    <property type="entry name" value="CheB_C"/>
</dbReference>
<dbReference type="RefSeq" id="WP_121644891.1">
    <property type="nucleotide sequence ID" value="NZ_RCWN01000001.1"/>
</dbReference>
<dbReference type="GO" id="GO:0004673">
    <property type="term" value="F:protein histidine kinase activity"/>
    <property type="evidence" value="ECO:0007669"/>
    <property type="project" value="UniProtKB-EC"/>
</dbReference>
<dbReference type="InterPro" id="IPR000780">
    <property type="entry name" value="CheR_MeTrfase"/>
</dbReference>
<feature type="domain" description="CheB-type methylesterase" evidence="18">
    <location>
        <begin position="5"/>
        <end position="191"/>
    </location>
</feature>
<keyword evidence="8" id="KW-0489">Methyltransferase</keyword>
<keyword evidence="9" id="KW-0808">Transferase</keyword>